<dbReference type="PROSITE" id="PS50405">
    <property type="entry name" value="GST_CTER"/>
    <property type="match status" value="1"/>
</dbReference>
<reference evidence="6" key="1">
    <citation type="submission" date="2023-12" db="EMBL/GenBank/DDBJ databases">
        <title>Genome assembly of Anisodus tanguticus.</title>
        <authorList>
            <person name="Wang Y.-J."/>
        </authorList>
    </citation>
    <scope>NUCLEOTIDE SEQUENCE</scope>
    <source>
        <strain evidence="6">KB-2021</strain>
        <tissue evidence="6">Leaf</tissue>
    </source>
</reference>
<dbReference type="PROSITE" id="PS50404">
    <property type="entry name" value="GST_NTER"/>
    <property type="match status" value="1"/>
</dbReference>
<organism evidence="6 7">
    <name type="scientific">Anisodus tanguticus</name>
    <dbReference type="NCBI Taxonomy" id="243964"/>
    <lineage>
        <taxon>Eukaryota</taxon>
        <taxon>Viridiplantae</taxon>
        <taxon>Streptophyta</taxon>
        <taxon>Embryophyta</taxon>
        <taxon>Tracheophyta</taxon>
        <taxon>Spermatophyta</taxon>
        <taxon>Magnoliopsida</taxon>
        <taxon>eudicotyledons</taxon>
        <taxon>Gunneridae</taxon>
        <taxon>Pentapetalae</taxon>
        <taxon>asterids</taxon>
        <taxon>lamiids</taxon>
        <taxon>Solanales</taxon>
        <taxon>Solanaceae</taxon>
        <taxon>Solanoideae</taxon>
        <taxon>Hyoscyameae</taxon>
        <taxon>Anisodus</taxon>
    </lineage>
</organism>
<dbReference type="SUPFAM" id="SSF52833">
    <property type="entry name" value="Thioredoxin-like"/>
    <property type="match status" value="1"/>
</dbReference>
<dbReference type="Pfam" id="PF02798">
    <property type="entry name" value="GST_N"/>
    <property type="match status" value="1"/>
</dbReference>
<protein>
    <recommendedName>
        <fullName evidence="3">Glutathione S-transferase</fullName>
        <ecNumber evidence="3">2.5.1.18</ecNumber>
    </recommendedName>
</protein>
<dbReference type="InterPro" id="IPR010987">
    <property type="entry name" value="Glutathione-S-Trfase_C-like"/>
</dbReference>
<dbReference type="EMBL" id="JAVYJV010000001">
    <property type="protein sequence ID" value="KAK4380446.1"/>
    <property type="molecule type" value="Genomic_DNA"/>
</dbReference>
<dbReference type="GO" id="GO:0005829">
    <property type="term" value="C:cytosol"/>
    <property type="evidence" value="ECO:0007669"/>
    <property type="project" value="UniProtKB-SubCell"/>
</dbReference>
<feature type="domain" description="GST N-terminal" evidence="4">
    <location>
        <begin position="4"/>
        <end position="100"/>
    </location>
</feature>
<keyword evidence="3" id="KW-0963">Cytoplasm</keyword>
<dbReference type="InterPro" id="IPR036282">
    <property type="entry name" value="Glutathione-S-Trfase_C_sf"/>
</dbReference>
<dbReference type="PANTHER" id="PTHR11260">
    <property type="entry name" value="GLUTATHIONE S-TRANSFERASE, GST, SUPERFAMILY, GST DOMAIN CONTAINING"/>
    <property type="match status" value="1"/>
</dbReference>
<keyword evidence="1 3" id="KW-0808">Transferase</keyword>
<evidence type="ECO:0000256" key="2">
    <source>
        <dbReference type="ARBA" id="ARBA00047960"/>
    </source>
</evidence>
<dbReference type="InterPro" id="IPR036249">
    <property type="entry name" value="Thioredoxin-like_sf"/>
</dbReference>
<dbReference type="PANTHER" id="PTHR11260:SF646">
    <property type="entry name" value="GLUTATHIONE TRANSFERASE"/>
    <property type="match status" value="1"/>
</dbReference>
<dbReference type="InterPro" id="IPR004045">
    <property type="entry name" value="Glutathione_S-Trfase_N"/>
</dbReference>
<evidence type="ECO:0000256" key="1">
    <source>
        <dbReference type="ARBA" id="ARBA00022679"/>
    </source>
</evidence>
<comment type="subcellular location">
    <subcellularLocation>
        <location evidence="3">Cytoplasm</location>
        <location evidence="3">Cytosol</location>
    </subcellularLocation>
</comment>
<gene>
    <name evidence="6" type="ORF">RND71_002308</name>
</gene>
<dbReference type="AlphaFoldDB" id="A0AAE1T2K4"/>
<dbReference type="Gene3D" id="3.40.30.10">
    <property type="entry name" value="Glutaredoxin"/>
    <property type="match status" value="1"/>
</dbReference>
<evidence type="ECO:0000313" key="6">
    <source>
        <dbReference type="EMBL" id="KAK4380446.1"/>
    </source>
</evidence>
<sequence>MAGSSIKVLGTRPTPFVNRVEIGLNIKSVEYEFITEDMFNKSELLLKSNPVHKKIPVLIHGDNPILREAIGNDAKQALLQKIIEGLGLLEEAFAKCSKGKEFFGGDSIGYVDITLGCFIGWIRAMEMILGLNLIYEAQTPGLARWAKRFLSEKVVKDVILEPEKLVEIYSLLQA</sequence>
<dbReference type="Pfam" id="PF13410">
    <property type="entry name" value="GST_C_2"/>
    <property type="match status" value="1"/>
</dbReference>
<comment type="similarity">
    <text evidence="3">Belongs to the GST superfamily.</text>
</comment>
<dbReference type="SUPFAM" id="SSF47616">
    <property type="entry name" value="GST C-terminal domain-like"/>
    <property type="match status" value="1"/>
</dbReference>
<dbReference type="EC" id="2.5.1.18" evidence="3"/>
<evidence type="ECO:0000313" key="7">
    <source>
        <dbReference type="Proteomes" id="UP001291623"/>
    </source>
</evidence>
<keyword evidence="7" id="KW-1185">Reference proteome</keyword>
<name>A0AAE1T2K4_9SOLA</name>
<dbReference type="CDD" id="cd03185">
    <property type="entry name" value="GST_C_Tau"/>
    <property type="match status" value="1"/>
</dbReference>
<feature type="domain" description="GST C-terminal" evidence="5">
    <location>
        <begin position="29"/>
        <end position="172"/>
    </location>
</feature>
<comment type="catalytic activity">
    <reaction evidence="2 3">
        <text>RX + glutathione = an S-substituted glutathione + a halide anion + H(+)</text>
        <dbReference type="Rhea" id="RHEA:16437"/>
        <dbReference type="ChEBI" id="CHEBI:15378"/>
        <dbReference type="ChEBI" id="CHEBI:16042"/>
        <dbReference type="ChEBI" id="CHEBI:17792"/>
        <dbReference type="ChEBI" id="CHEBI:57925"/>
        <dbReference type="ChEBI" id="CHEBI:90779"/>
        <dbReference type="EC" id="2.5.1.18"/>
    </reaction>
</comment>
<evidence type="ECO:0000259" key="4">
    <source>
        <dbReference type="PROSITE" id="PS50404"/>
    </source>
</evidence>
<dbReference type="Gene3D" id="1.20.1050.10">
    <property type="match status" value="1"/>
</dbReference>
<dbReference type="GO" id="GO:0004364">
    <property type="term" value="F:glutathione transferase activity"/>
    <property type="evidence" value="ECO:0007669"/>
    <property type="project" value="UniProtKB-UniRule"/>
</dbReference>
<dbReference type="InterPro" id="IPR045073">
    <property type="entry name" value="Omega/Tau-like"/>
</dbReference>
<proteinExistence type="inferred from homology"/>
<comment type="caution">
    <text evidence="6">The sequence shown here is derived from an EMBL/GenBank/DDBJ whole genome shotgun (WGS) entry which is preliminary data.</text>
</comment>
<dbReference type="GO" id="GO:0006749">
    <property type="term" value="P:glutathione metabolic process"/>
    <property type="evidence" value="ECO:0007669"/>
    <property type="project" value="InterPro"/>
</dbReference>
<evidence type="ECO:0000259" key="5">
    <source>
        <dbReference type="PROSITE" id="PS50405"/>
    </source>
</evidence>
<comment type="function">
    <text evidence="3">Is involved in the conjugation of reduced glutathione to a wide number of exogenous and endogenous hydrophobic electrophiles.</text>
</comment>
<dbReference type="InterPro" id="IPR045074">
    <property type="entry name" value="GST_C_Tau"/>
</dbReference>
<dbReference type="Proteomes" id="UP001291623">
    <property type="component" value="Unassembled WGS sequence"/>
</dbReference>
<accession>A0AAE1T2K4</accession>
<evidence type="ECO:0000256" key="3">
    <source>
        <dbReference type="RuleBase" id="RU369102"/>
    </source>
</evidence>